<gene>
    <name evidence="1" type="ORF">L195_g042675</name>
</gene>
<comment type="caution">
    <text evidence="1">The sequence shown here is derived from an EMBL/GenBank/DDBJ whole genome shotgun (WGS) entry which is preliminary data.</text>
</comment>
<organism evidence="1 2">
    <name type="scientific">Trifolium pratense</name>
    <name type="common">Red clover</name>
    <dbReference type="NCBI Taxonomy" id="57577"/>
    <lineage>
        <taxon>Eukaryota</taxon>
        <taxon>Viridiplantae</taxon>
        <taxon>Streptophyta</taxon>
        <taxon>Embryophyta</taxon>
        <taxon>Tracheophyta</taxon>
        <taxon>Spermatophyta</taxon>
        <taxon>Magnoliopsida</taxon>
        <taxon>eudicotyledons</taxon>
        <taxon>Gunneridae</taxon>
        <taxon>Pentapetalae</taxon>
        <taxon>rosids</taxon>
        <taxon>fabids</taxon>
        <taxon>Fabales</taxon>
        <taxon>Fabaceae</taxon>
        <taxon>Papilionoideae</taxon>
        <taxon>50 kb inversion clade</taxon>
        <taxon>NPAAA clade</taxon>
        <taxon>Hologalegina</taxon>
        <taxon>IRL clade</taxon>
        <taxon>Trifolieae</taxon>
        <taxon>Trifolium</taxon>
    </lineage>
</organism>
<reference evidence="1 2" key="2">
    <citation type="journal article" date="2017" name="Front. Plant Sci.">
        <title>Gene Classification and Mining of Molecular Markers Useful in Red Clover (Trifolium pratense) Breeding.</title>
        <authorList>
            <person name="Istvanek J."/>
            <person name="Dluhosova J."/>
            <person name="Dluhos P."/>
            <person name="Patkova L."/>
            <person name="Nedelnik J."/>
            <person name="Repkova J."/>
        </authorList>
    </citation>
    <scope>NUCLEOTIDE SEQUENCE [LARGE SCALE GENOMIC DNA]</scope>
    <source>
        <strain evidence="2">cv. Tatra</strain>
        <tissue evidence="1">Young leaves</tissue>
    </source>
</reference>
<protein>
    <submittedName>
        <fullName evidence="1">Putative TIR-NBS-LRR resistance protein</fullName>
    </submittedName>
</protein>
<dbReference type="AlphaFoldDB" id="A0A2K3M725"/>
<dbReference type="EMBL" id="ASHM01051612">
    <property type="protein sequence ID" value="PNX86596.1"/>
    <property type="molecule type" value="Genomic_DNA"/>
</dbReference>
<feature type="non-terminal residue" evidence="1">
    <location>
        <position position="238"/>
    </location>
</feature>
<name>A0A2K3M725_TRIPR</name>
<dbReference type="Proteomes" id="UP000236291">
    <property type="component" value="Unassembled WGS sequence"/>
</dbReference>
<reference evidence="1 2" key="1">
    <citation type="journal article" date="2014" name="Am. J. Bot.">
        <title>Genome assembly and annotation for red clover (Trifolium pratense; Fabaceae).</title>
        <authorList>
            <person name="Istvanek J."/>
            <person name="Jaros M."/>
            <person name="Krenek A."/>
            <person name="Repkova J."/>
        </authorList>
    </citation>
    <scope>NUCLEOTIDE SEQUENCE [LARGE SCALE GENOMIC DNA]</scope>
    <source>
        <strain evidence="2">cv. Tatra</strain>
        <tissue evidence="1">Young leaves</tissue>
    </source>
</reference>
<evidence type="ECO:0000313" key="2">
    <source>
        <dbReference type="Proteomes" id="UP000236291"/>
    </source>
</evidence>
<evidence type="ECO:0000313" key="1">
    <source>
        <dbReference type="EMBL" id="PNX86596.1"/>
    </source>
</evidence>
<sequence length="238" mass="26604">MMMFIVYYSFPVNITSDGCQGLLIINYTKRNIQAYKRDTLTSFGYEDWQTITSNLEPGNNVEVRVVFAEGFIVDKTTISLLYDEPVDKELERCPVVDEEDVIVFGNENNNVTVSGADNEVINQFGEGTVKHLQITRHTDELYADVVGPVQLVPHELDQPAEEVPLLEGQPELQAAATPATIGPVLGAQMLDTLKELRADFARQDQTVTAMFKAVEVRLEELEDVIAQIPRESSSEYTS</sequence>
<proteinExistence type="predicted"/>
<accession>A0A2K3M725</accession>